<evidence type="ECO:0000256" key="9">
    <source>
        <dbReference type="ARBA" id="ARBA00023136"/>
    </source>
</evidence>
<keyword evidence="3" id="KW-0813">Transport</keyword>
<dbReference type="InterPro" id="IPR051045">
    <property type="entry name" value="TonB-dependent_transducer"/>
</dbReference>
<dbReference type="RefSeq" id="WP_184029562.1">
    <property type="nucleotide sequence ID" value="NZ_JACIJJ010000004.1"/>
</dbReference>
<keyword evidence="7" id="KW-0653">Protein transport</keyword>
<dbReference type="NCBIfam" id="TIGR01352">
    <property type="entry name" value="tonB_Cterm"/>
    <property type="match status" value="1"/>
</dbReference>
<accession>A0A7W9EJY1</accession>
<feature type="transmembrane region" description="Helical" evidence="11">
    <location>
        <begin position="12"/>
        <end position="36"/>
    </location>
</feature>
<comment type="similarity">
    <text evidence="2">Belongs to the TonB family.</text>
</comment>
<dbReference type="GO" id="GO:0015031">
    <property type="term" value="P:protein transport"/>
    <property type="evidence" value="ECO:0007669"/>
    <property type="project" value="UniProtKB-KW"/>
</dbReference>
<dbReference type="AlphaFoldDB" id="A0A7W9EJY1"/>
<evidence type="ECO:0000256" key="2">
    <source>
        <dbReference type="ARBA" id="ARBA00006555"/>
    </source>
</evidence>
<reference evidence="13 14" key="1">
    <citation type="submission" date="2020-08" db="EMBL/GenBank/DDBJ databases">
        <title>Genomic Encyclopedia of Type Strains, Phase IV (KMG-IV): sequencing the most valuable type-strain genomes for metagenomic binning, comparative biology and taxonomic classification.</title>
        <authorList>
            <person name="Goeker M."/>
        </authorList>
    </citation>
    <scope>NUCLEOTIDE SEQUENCE [LARGE SCALE GENOMIC DNA]</scope>
    <source>
        <strain evidence="13 14">DSM 27244</strain>
    </source>
</reference>
<feature type="domain" description="TonB C-terminal" evidence="12">
    <location>
        <begin position="132"/>
        <end position="226"/>
    </location>
</feature>
<evidence type="ECO:0000313" key="14">
    <source>
        <dbReference type="Proteomes" id="UP000557739"/>
    </source>
</evidence>
<keyword evidence="6 11" id="KW-0812">Transmembrane</keyword>
<comment type="caution">
    <text evidence="13">The sequence shown here is derived from an EMBL/GenBank/DDBJ whole genome shotgun (WGS) entry which is preliminary data.</text>
</comment>
<evidence type="ECO:0000313" key="13">
    <source>
        <dbReference type="EMBL" id="MBB5699480.1"/>
    </source>
</evidence>
<keyword evidence="5" id="KW-0997">Cell inner membrane</keyword>
<dbReference type="GO" id="GO:0055085">
    <property type="term" value="P:transmembrane transport"/>
    <property type="evidence" value="ECO:0007669"/>
    <property type="project" value="InterPro"/>
</dbReference>
<dbReference type="SUPFAM" id="SSF74653">
    <property type="entry name" value="TolA/TonB C-terminal domain"/>
    <property type="match status" value="1"/>
</dbReference>
<dbReference type="GO" id="GO:0098797">
    <property type="term" value="C:plasma membrane protein complex"/>
    <property type="evidence" value="ECO:0007669"/>
    <property type="project" value="TreeGrafter"/>
</dbReference>
<dbReference type="Gene3D" id="3.30.1150.10">
    <property type="match status" value="1"/>
</dbReference>
<keyword evidence="9 11" id="KW-0472">Membrane</keyword>
<feature type="compositionally biased region" description="Low complexity" evidence="10">
    <location>
        <begin position="72"/>
        <end position="88"/>
    </location>
</feature>
<evidence type="ECO:0000256" key="10">
    <source>
        <dbReference type="SAM" id="MobiDB-lite"/>
    </source>
</evidence>
<sequence length="226" mass="23593">MSYANSGTGRERIVAIGLVGLIQGGIIAALMSGLAVQFIDKITDKPLETYAIPIEVPPPPPAEKKPVERTPIDTPTTTLPRLPDLPTPKIDLDVTTPTMTGTPIPIPGPIELPTIPTPPSPTPTPLDLSRGASARGNVGSWFPQDAYPAQALRAGAEGRASVSLSVSSAGKVTDCRIVSSTGNDALDAATCRLAVRNGRFEPARDAAGNPVATQMRLPPVVWKIVN</sequence>
<dbReference type="PANTHER" id="PTHR33446:SF2">
    <property type="entry name" value="PROTEIN TONB"/>
    <property type="match status" value="1"/>
</dbReference>
<keyword evidence="8 11" id="KW-1133">Transmembrane helix</keyword>
<dbReference type="InterPro" id="IPR037682">
    <property type="entry name" value="TonB_C"/>
</dbReference>
<proteinExistence type="inferred from homology"/>
<evidence type="ECO:0000256" key="8">
    <source>
        <dbReference type="ARBA" id="ARBA00022989"/>
    </source>
</evidence>
<gene>
    <name evidence="13" type="ORF">FHR19_002846</name>
</gene>
<protein>
    <submittedName>
        <fullName evidence="13">Protein TonB</fullName>
    </submittedName>
</protein>
<evidence type="ECO:0000256" key="11">
    <source>
        <dbReference type="SAM" id="Phobius"/>
    </source>
</evidence>
<evidence type="ECO:0000256" key="1">
    <source>
        <dbReference type="ARBA" id="ARBA00004383"/>
    </source>
</evidence>
<feature type="compositionally biased region" description="Basic and acidic residues" evidence="10">
    <location>
        <begin position="62"/>
        <end position="71"/>
    </location>
</feature>
<dbReference type="PROSITE" id="PS52015">
    <property type="entry name" value="TONB_CTD"/>
    <property type="match status" value="1"/>
</dbReference>
<evidence type="ECO:0000256" key="3">
    <source>
        <dbReference type="ARBA" id="ARBA00022448"/>
    </source>
</evidence>
<dbReference type="EMBL" id="JACIJJ010000004">
    <property type="protein sequence ID" value="MBB5699480.1"/>
    <property type="molecule type" value="Genomic_DNA"/>
</dbReference>
<dbReference type="PANTHER" id="PTHR33446">
    <property type="entry name" value="PROTEIN TONB-RELATED"/>
    <property type="match status" value="1"/>
</dbReference>
<name>A0A7W9EJY1_9SPHN</name>
<comment type="subcellular location">
    <subcellularLocation>
        <location evidence="1">Cell inner membrane</location>
        <topology evidence="1">Single-pass membrane protein</topology>
        <orientation evidence="1">Periplasmic side</orientation>
    </subcellularLocation>
</comment>
<evidence type="ECO:0000256" key="4">
    <source>
        <dbReference type="ARBA" id="ARBA00022475"/>
    </source>
</evidence>
<evidence type="ECO:0000256" key="7">
    <source>
        <dbReference type="ARBA" id="ARBA00022927"/>
    </source>
</evidence>
<evidence type="ECO:0000256" key="5">
    <source>
        <dbReference type="ARBA" id="ARBA00022519"/>
    </source>
</evidence>
<dbReference type="GO" id="GO:0031992">
    <property type="term" value="F:energy transducer activity"/>
    <property type="evidence" value="ECO:0007669"/>
    <property type="project" value="TreeGrafter"/>
</dbReference>
<dbReference type="Proteomes" id="UP000557739">
    <property type="component" value="Unassembled WGS sequence"/>
</dbReference>
<feature type="region of interest" description="Disordered" evidence="10">
    <location>
        <begin position="54"/>
        <end position="109"/>
    </location>
</feature>
<evidence type="ECO:0000256" key="6">
    <source>
        <dbReference type="ARBA" id="ARBA00022692"/>
    </source>
</evidence>
<dbReference type="Pfam" id="PF03544">
    <property type="entry name" value="TonB_C"/>
    <property type="match status" value="1"/>
</dbReference>
<organism evidence="13 14">
    <name type="scientific">Sphingomonas yantingensis</name>
    <dbReference type="NCBI Taxonomy" id="1241761"/>
    <lineage>
        <taxon>Bacteria</taxon>
        <taxon>Pseudomonadati</taxon>
        <taxon>Pseudomonadota</taxon>
        <taxon>Alphaproteobacteria</taxon>
        <taxon>Sphingomonadales</taxon>
        <taxon>Sphingomonadaceae</taxon>
        <taxon>Sphingomonas</taxon>
    </lineage>
</organism>
<dbReference type="InterPro" id="IPR006260">
    <property type="entry name" value="TonB/TolA_C"/>
</dbReference>
<keyword evidence="14" id="KW-1185">Reference proteome</keyword>
<evidence type="ECO:0000259" key="12">
    <source>
        <dbReference type="PROSITE" id="PS52015"/>
    </source>
</evidence>
<keyword evidence="4" id="KW-1003">Cell membrane</keyword>